<reference evidence="3" key="1">
    <citation type="journal article" date="2019" name="Int. J. Syst. Evol. Microbiol.">
        <title>The Global Catalogue of Microorganisms (GCM) 10K type strain sequencing project: providing services to taxonomists for standard genome sequencing and annotation.</title>
        <authorList>
            <consortium name="The Broad Institute Genomics Platform"/>
            <consortium name="The Broad Institute Genome Sequencing Center for Infectious Disease"/>
            <person name="Wu L."/>
            <person name="Ma J."/>
        </authorList>
    </citation>
    <scope>NUCLEOTIDE SEQUENCE [LARGE SCALE GENOMIC DNA]</scope>
    <source>
        <strain evidence="3">CGMCC 4.7035</strain>
    </source>
</reference>
<feature type="signal peptide" evidence="1">
    <location>
        <begin position="1"/>
        <end position="23"/>
    </location>
</feature>
<evidence type="ECO:0000256" key="1">
    <source>
        <dbReference type="SAM" id="SignalP"/>
    </source>
</evidence>
<dbReference type="RefSeq" id="WP_310766833.1">
    <property type="nucleotide sequence ID" value="NZ_JBHRWR010000016.1"/>
</dbReference>
<keyword evidence="1" id="KW-0732">Signal</keyword>
<organism evidence="2 3">
    <name type="scientific">Streptomyces yaanensis</name>
    <dbReference type="NCBI Taxonomy" id="1142239"/>
    <lineage>
        <taxon>Bacteria</taxon>
        <taxon>Bacillati</taxon>
        <taxon>Actinomycetota</taxon>
        <taxon>Actinomycetes</taxon>
        <taxon>Kitasatosporales</taxon>
        <taxon>Streptomycetaceae</taxon>
        <taxon>Streptomyces</taxon>
    </lineage>
</organism>
<keyword evidence="3" id="KW-1185">Reference proteome</keyword>
<gene>
    <name evidence="2" type="ORF">ACFOZ0_20595</name>
</gene>
<feature type="chain" id="PRO_5046201994" evidence="1">
    <location>
        <begin position="24"/>
        <end position="133"/>
    </location>
</feature>
<comment type="caution">
    <text evidence="2">The sequence shown here is derived from an EMBL/GenBank/DDBJ whole genome shotgun (WGS) entry which is preliminary data.</text>
</comment>
<proteinExistence type="predicted"/>
<name>A0ABV7SH76_9ACTN</name>
<sequence length="133" mass="13303">MTTGIRKHITRAIGASCLTVALAGTTGVMSVGATPQTAKATSAAKNAMPNLLCKSPHNEDGSVVRHANGIPFVVEVSTPSAPASISNDVVAIEDRRLCTFVGVTETDLALVNAALTGGISDAPGTMGRTTGGG</sequence>
<evidence type="ECO:0000313" key="3">
    <source>
        <dbReference type="Proteomes" id="UP001595701"/>
    </source>
</evidence>
<protein>
    <submittedName>
        <fullName evidence="2">Uncharacterized protein</fullName>
    </submittedName>
</protein>
<evidence type="ECO:0000313" key="2">
    <source>
        <dbReference type="EMBL" id="MFC3575631.1"/>
    </source>
</evidence>
<dbReference type="EMBL" id="JBHRWR010000016">
    <property type="protein sequence ID" value="MFC3575631.1"/>
    <property type="molecule type" value="Genomic_DNA"/>
</dbReference>
<dbReference type="Proteomes" id="UP001595701">
    <property type="component" value="Unassembled WGS sequence"/>
</dbReference>
<accession>A0ABV7SH76</accession>